<dbReference type="Proteomes" id="UP000660861">
    <property type="component" value="Unassembled WGS sequence"/>
</dbReference>
<dbReference type="SUPFAM" id="SSF47413">
    <property type="entry name" value="lambda repressor-like DNA-binding domains"/>
    <property type="match status" value="1"/>
</dbReference>
<sequence>MLYDEQRMAQTKERLEDLRKEKKLSFEQLSKQLAERGTIISHTNLKNYEINDPMHSLYGRTRSMSIEYLVAFADFYDVSVEYLLGFSDSRKREYHDISEQLGLCDGAIDELIRCKENSGSEDAPKIYAEQDTAVLDDFLTSTEFEYAMEKIKQSLFAYYMYDLSKGSVTELSREKNAEKIEKARQTMNKYGYFPVENDVVSAVLMENAIGAISAYLRQLPKRMYEKNITRREDKK</sequence>
<name>A0A926ECN7_9FIRM</name>
<comment type="caution">
    <text evidence="2">The sequence shown here is derived from an EMBL/GenBank/DDBJ whole genome shotgun (WGS) entry which is preliminary data.</text>
</comment>
<dbReference type="CDD" id="cd00093">
    <property type="entry name" value="HTH_XRE"/>
    <property type="match status" value="1"/>
</dbReference>
<dbReference type="GO" id="GO:0003677">
    <property type="term" value="F:DNA binding"/>
    <property type="evidence" value="ECO:0007669"/>
    <property type="project" value="InterPro"/>
</dbReference>
<evidence type="ECO:0000256" key="1">
    <source>
        <dbReference type="SAM" id="Coils"/>
    </source>
</evidence>
<keyword evidence="1" id="KW-0175">Coiled coil</keyword>
<dbReference type="EMBL" id="JACRTC010000014">
    <property type="protein sequence ID" value="MBC8571462.1"/>
    <property type="molecule type" value="Genomic_DNA"/>
</dbReference>
<reference evidence="2" key="1">
    <citation type="submission" date="2020-08" db="EMBL/GenBank/DDBJ databases">
        <title>Genome public.</title>
        <authorList>
            <person name="Liu C."/>
            <person name="Sun Q."/>
        </authorList>
    </citation>
    <scope>NUCLEOTIDE SEQUENCE</scope>
    <source>
        <strain evidence="2">NSJ-54</strain>
    </source>
</reference>
<keyword evidence="3" id="KW-1185">Reference proteome</keyword>
<feature type="coiled-coil region" evidence="1">
    <location>
        <begin position="1"/>
        <end position="32"/>
    </location>
</feature>
<dbReference type="InterPro" id="IPR001387">
    <property type="entry name" value="Cro/C1-type_HTH"/>
</dbReference>
<dbReference type="InterPro" id="IPR010982">
    <property type="entry name" value="Lambda_DNA-bd_dom_sf"/>
</dbReference>
<evidence type="ECO:0000313" key="2">
    <source>
        <dbReference type="EMBL" id="MBC8571462.1"/>
    </source>
</evidence>
<organism evidence="2 3">
    <name type="scientific">Zongyangia hominis</name>
    <dbReference type="NCBI Taxonomy" id="2763677"/>
    <lineage>
        <taxon>Bacteria</taxon>
        <taxon>Bacillati</taxon>
        <taxon>Bacillota</taxon>
        <taxon>Clostridia</taxon>
        <taxon>Eubacteriales</taxon>
        <taxon>Oscillospiraceae</taxon>
        <taxon>Zongyangia</taxon>
    </lineage>
</organism>
<protein>
    <submittedName>
        <fullName evidence="2">Helix-turn-helix transcriptional regulator</fullName>
    </submittedName>
</protein>
<evidence type="ECO:0000313" key="3">
    <source>
        <dbReference type="Proteomes" id="UP000660861"/>
    </source>
</evidence>
<dbReference type="AlphaFoldDB" id="A0A926ECN7"/>
<dbReference type="RefSeq" id="WP_262398488.1">
    <property type="nucleotide sequence ID" value="NZ_JACRTC010000014.1"/>
</dbReference>
<dbReference type="Gene3D" id="1.10.260.40">
    <property type="entry name" value="lambda repressor-like DNA-binding domains"/>
    <property type="match status" value="1"/>
</dbReference>
<proteinExistence type="predicted"/>
<gene>
    <name evidence="2" type="ORF">H8709_11610</name>
</gene>
<accession>A0A926ECN7</accession>